<protein>
    <recommendedName>
        <fullName evidence="2">histidine kinase</fullName>
        <ecNumber evidence="2">2.7.13.3</ecNumber>
    </recommendedName>
</protein>
<dbReference type="KEGG" id="cace:CACET_c16310"/>
<keyword evidence="6" id="KW-1185">Reference proteome</keyword>
<dbReference type="InterPro" id="IPR005467">
    <property type="entry name" value="His_kinase_dom"/>
</dbReference>
<evidence type="ECO:0000313" key="6">
    <source>
        <dbReference type="Proteomes" id="UP000035704"/>
    </source>
</evidence>
<keyword evidence="4" id="KW-0902">Two-component regulatory system</keyword>
<keyword evidence="3 5" id="KW-0418">Kinase</keyword>
<gene>
    <name evidence="5" type="ORF">CACET_c16310</name>
</gene>
<reference evidence="5 6" key="1">
    <citation type="submission" date="2014-10" db="EMBL/GenBank/DDBJ databases">
        <title>Genome sequence of Clostridium aceticum DSM 1496.</title>
        <authorList>
            <person name="Poehlein A."/>
            <person name="Schiel-Bengelsdorf B."/>
            <person name="Gottschalk G."/>
            <person name="Duerre P."/>
            <person name="Daniel R."/>
        </authorList>
    </citation>
    <scope>NUCLEOTIDE SEQUENCE [LARGE SCALE GENOMIC DNA]</scope>
    <source>
        <strain evidence="5 6">DSM 1496</strain>
    </source>
</reference>
<dbReference type="SMART" id="SM00387">
    <property type="entry name" value="HATPase_c"/>
    <property type="match status" value="1"/>
</dbReference>
<dbReference type="GO" id="GO:0004673">
    <property type="term" value="F:protein histidine kinase activity"/>
    <property type="evidence" value="ECO:0007669"/>
    <property type="project" value="UniProtKB-EC"/>
</dbReference>
<dbReference type="PROSITE" id="PS50109">
    <property type="entry name" value="HIS_KIN"/>
    <property type="match status" value="1"/>
</dbReference>
<dbReference type="Proteomes" id="UP000035704">
    <property type="component" value="Chromosome"/>
</dbReference>
<dbReference type="EC" id="2.7.13.3" evidence="2"/>
<dbReference type="Gene3D" id="3.30.565.10">
    <property type="entry name" value="Histidine kinase-like ATPase, C-terminal domain"/>
    <property type="match status" value="1"/>
</dbReference>
<evidence type="ECO:0000256" key="2">
    <source>
        <dbReference type="ARBA" id="ARBA00012438"/>
    </source>
</evidence>
<accession>A0A0D8ICZ8</accession>
<evidence type="ECO:0000256" key="1">
    <source>
        <dbReference type="ARBA" id="ARBA00000085"/>
    </source>
</evidence>
<dbReference type="RefSeq" id="WP_044823816.1">
    <property type="nucleotide sequence ID" value="NZ_CP009687.1"/>
</dbReference>
<organism evidence="5 6">
    <name type="scientific">Clostridium aceticum</name>
    <dbReference type="NCBI Taxonomy" id="84022"/>
    <lineage>
        <taxon>Bacteria</taxon>
        <taxon>Bacillati</taxon>
        <taxon>Bacillota</taxon>
        <taxon>Clostridia</taxon>
        <taxon>Eubacteriales</taxon>
        <taxon>Clostridiaceae</taxon>
        <taxon>Clostridium</taxon>
    </lineage>
</organism>
<dbReference type="CDD" id="cd00075">
    <property type="entry name" value="HATPase"/>
    <property type="match status" value="1"/>
</dbReference>
<dbReference type="GO" id="GO:0000160">
    <property type="term" value="P:phosphorelay signal transduction system"/>
    <property type="evidence" value="ECO:0007669"/>
    <property type="project" value="UniProtKB-KW"/>
</dbReference>
<evidence type="ECO:0000256" key="3">
    <source>
        <dbReference type="ARBA" id="ARBA00022777"/>
    </source>
</evidence>
<evidence type="ECO:0000313" key="5">
    <source>
        <dbReference type="EMBL" id="AKL95080.1"/>
    </source>
</evidence>
<dbReference type="PATRIC" id="fig|84022.5.peg.3088"/>
<name>A0A0D8ICZ8_9CLOT</name>
<dbReference type="InterPro" id="IPR004358">
    <property type="entry name" value="Sig_transdc_His_kin-like_C"/>
</dbReference>
<dbReference type="PRINTS" id="PR00344">
    <property type="entry name" value="BCTRLSENSOR"/>
</dbReference>
<evidence type="ECO:0000256" key="4">
    <source>
        <dbReference type="ARBA" id="ARBA00023012"/>
    </source>
</evidence>
<dbReference type="EMBL" id="CP009687">
    <property type="protein sequence ID" value="AKL95080.1"/>
    <property type="molecule type" value="Genomic_DNA"/>
</dbReference>
<proteinExistence type="predicted"/>
<dbReference type="AlphaFoldDB" id="A0A0D8ICZ8"/>
<comment type="catalytic activity">
    <reaction evidence="1">
        <text>ATP + protein L-histidine = ADP + protein N-phospho-L-histidine.</text>
        <dbReference type="EC" id="2.7.13.3"/>
    </reaction>
</comment>
<dbReference type="PANTHER" id="PTHR43065">
    <property type="entry name" value="SENSOR HISTIDINE KINASE"/>
    <property type="match status" value="1"/>
</dbReference>
<dbReference type="Pfam" id="PF02518">
    <property type="entry name" value="HATPase_c"/>
    <property type="match status" value="1"/>
</dbReference>
<dbReference type="STRING" id="84022.CACET_c16310"/>
<dbReference type="InterPro" id="IPR036890">
    <property type="entry name" value="HATPase_C_sf"/>
</dbReference>
<dbReference type="SUPFAM" id="SSF55874">
    <property type="entry name" value="ATPase domain of HSP90 chaperone/DNA topoisomerase II/histidine kinase"/>
    <property type="match status" value="1"/>
</dbReference>
<sequence>MRELALHILDIVENAVKAEASLIEITIWEDIAKDLFTIEIKDNGIGMDEDTMKKVEDPFYTTRTTRKIGLGISLFKAAALQCGGSFKIYSLKGKGTTINTVFKHSHIDRAPLGHIEDTFVTSLMTEKEVDYIYTHYYNLDKFSIDTREVKEILKDMSISDPQVIRWLREYIRENIAKLVKL</sequence>
<keyword evidence="3 5" id="KW-0808">Transferase</keyword>
<dbReference type="InterPro" id="IPR003594">
    <property type="entry name" value="HATPase_dom"/>
</dbReference>
<dbReference type="OrthoDB" id="9797586at2"/>